<dbReference type="PANTHER" id="PTHR46865:SF8">
    <property type="entry name" value="POSSIBLE OXIDOREDUCTASE"/>
    <property type="match status" value="1"/>
</dbReference>
<dbReference type="InterPro" id="IPR036188">
    <property type="entry name" value="FAD/NAD-bd_sf"/>
</dbReference>
<dbReference type="Gene3D" id="3.30.9.10">
    <property type="entry name" value="D-Amino Acid Oxidase, subunit A, domain 2"/>
    <property type="match status" value="1"/>
</dbReference>
<gene>
    <name evidence="2" type="ORF">GCM10010994_36460</name>
</gene>
<feature type="domain" description="FAD-binding" evidence="1">
    <location>
        <begin position="7"/>
        <end position="163"/>
    </location>
</feature>
<dbReference type="Gene3D" id="3.50.50.60">
    <property type="entry name" value="FAD/NAD(P)-binding domain"/>
    <property type="match status" value="1"/>
</dbReference>
<dbReference type="PRINTS" id="PR00420">
    <property type="entry name" value="RNGMNOXGNASE"/>
</dbReference>
<dbReference type="Pfam" id="PF01494">
    <property type="entry name" value="FAD_binding_3"/>
    <property type="match status" value="2"/>
</dbReference>
<evidence type="ECO:0000259" key="1">
    <source>
        <dbReference type="Pfam" id="PF01494"/>
    </source>
</evidence>
<dbReference type="Proteomes" id="UP000637002">
    <property type="component" value="Unassembled WGS sequence"/>
</dbReference>
<dbReference type="SUPFAM" id="SSF51905">
    <property type="entry name" value="FAD/NAD(P)-binding domain"/>
    <property type="match status" value="1"/>
</dbReference>
<protein>
    <submittedName>
        <fullName evidence="2">Oxidoreductase</fullName>
    </submittedName>
</protein>
<comment type="caution">
    <text evidence="2">The sequence shown here is derived from an EMBL/GenBank/DDBJ whole genome shotgun (WGS) entry which is preliminary data.</text>
</comment>
<reference evidence="2" key="1">
    <citation type="journal article" date="2014" name="Int. J. Syst. Evol. Microbiol.">
        <title>Complete genome sequence of Corynebacterium casei LMG S-19264T (=DSM 44701T), isolated from a smear-ripened cheese.</title>
        <authorList>
            <consortium name="US DOE Joint Genome Institute (JGI-PGF)"/>
            <person name="Walter F."/>
            <person name="Albersmeier A."/>
            <person name="Kalinowski J."/>
            <person name="Ruckert C."/>
        </authorList>
    </citation>
    <scope>NUCLEOTIDE SEQUENCE</scope>
    <source>
        <strain evidence="2">CGMCC 1.12919</strain>
    </source>
</reference>
<evidence type="ECO:0000313" key="3">
    <source>
        <dbReference type="Proteomes" id="UP000637002"/>
    </source>
</evidence>
<accession>A0A916XI10</accession>
<dbReference type="EMBL" id="BMGG01000006">
    <property type="protein sequence ID" value="GGC74707.1"/>
    <property type="molecule type" value="Genomic_DNA"/>
</dbReference>
<dbReference type="RefSeq" id="WP_188610600.1">
    <property type="nucleotide sequence ID" value="NZ_BMGG01000006.1"/>
</dbReference>
<keyword evidence="3" id="KW-1185">Reference proteome</keyword>
<name>A0A916XI10_9HYPH</name>
<dbReference type="AlphaFoldDB" id="A0A916XI10"/>
<feature type="domain" description="FAD-binding" evidence="1">
    <location>
        <begin position="276"/>
        <end position="315"/>
    </location>
</feature>
<evidence type="ECO:0000313" key="2">
    <source>
        <dbReference type="EMBL" id="GGC74707.1"/>
    </source>
</evidence>
<dbReference type="GO" id="GO:0071949">
    <property type="term" value="F:FAD binding"/>
    <property type="evidence" value="ECO:0007669"/>
    <property type="project" value="InterPro"/>
</dbReference>
<reference evidence="2" key="2">
    <citation type="submission" date="2020-09" db="EMBL/GenBank/DDBJ databases">
        <authorList>
            <person name="Sun Q."/>
            <person name="Zhou Y."/>
        </authorList>
    </citation>
    <scope>NUCLEOTIDE SEQUENCE</scope>
    <source>
        <strain evidence="2">CGMCC 1.12919</strain>
    </source>
</reference>
<dbReference type="InterPro" id="IPR002938">
    <property type="entry name" value="FAD-bd"/>
</dbReference>
<dbReference type="InterPro" id="IPR051704">
    <property type="entry name" value="FAD_aromatic-hydroxylase"/>
</dbReference>
<dbReference type="PANTHER" id="PTHR46865">
    <property type="entry name" value="OXIDOREDUCTASE-RELATED"/>
    <property type="match status" value="1"/>
</dbReference>
<organism evidence="2 3">
    <name type="scientific">Chelatococcus reniformis</name>
    <dbReference type="NCBI Taxonomy" id="1494448"/>
    <lineage>
        <taxon>Bacteria</taxon>
        <taxon>Pseudomonadati</taxon>
        <taxon>Pseudomonadota</taxon>
        <taxon>Alphaproteobacteria</taxon>
        <taxon>Hyphomicrobiales</taxon>
        <taxon>Chelatococcaceae</taxon>
        <taxon>Chelatococcus</taxon>
    </lineage>
</organism>
<proteinExistence type="predicted"/>
<sequence length="390" mass="42491">MTPPLALIAGAGVAGLSAAWWLGRAGWRSVIVERARNLRGGAYMLGLSGPGYETAGRMGLHAELAAVAYKVDENVYRDRYGRELLRLRYREFIRDLPYVALRRSDLVAALHGALPANTELRLATTITAIDQDGRKASAVLSDGAQVDADLVIAADGFRSTLRPLMFGPDDPRLKPLGYRFAVYDIDDPIGLGSDFLSYAEPGHLAEYYALRGDRLAALHVWRDGRTGPVPADARWPLLEHVTARSFGRVRELMAKATADGVAPIIDDLTLVDAPVWSKGRVVLLGDAAHCLTLISGQGAGMAMTSAEMLGRELARSGDVGAALIAHEARLRPAIERLQQRSRRMASMFIPESPLAFHVRNVVLRHMPRAWLGRYFLNAVKAEIGLVQEAA</sequence>